<evidence type="ECO:0000256" key="10">
    <source>
        <dbReference type="SAM" id="MobiDB-lite"/>
    </source>
</evidence>
<evidence type="ECO:0000256" key="5">
    <source>
        <dbReference type="ARBA" id="ARBA00022777"/>
    </source>
</evidence>
<keyword evidence="5 8" id="KW-0418">Kinase</keyword>
<comment type="catalytic activity">
    <reaction evidence="8">
        <text>D-xylulose + ATP = D-xylulose 5-phosphate + ADP + H(+)</text>
        <dbReference type="Rhea" id="RHEA:10964"/>
        <dbReference type="ChEBI" id="CHEBI:15378"/>
        <dbReference type="ChEBI" id="CHEBI:17140"/>
        <dbReference type="ChEBI" id="CHEBI:30616"/>
        <dbReference type="ChEBI" id="CHEBI:57737"/>
        <dbReference type="ChEBI" id="CHEBI:456216"/>
        <dbReference type="EC" id="2.7.1.17"/>
    </reaction>
</comment>
<keyword evidence="6 8" id="KW-0067">ATP-binding</keyword>
<dbReference type="Pfam" id="PF00370">
    <property type="entry name" value="FGGY_N"/>
    <property type="match status" value="1"/>
</dbReference>
<proteinExistence type="inferred from homology"/>
<keyword evidence="2 8" id="KW-0859">Xylose metabolism</keyword>
<dbReference type="PANTHER" id="PTHR43095">
    <property type="entry name" value="SUGAR KINASE"/>
    <property type="match status" value="1"/>
</dbReference>
<gene>
    <name evidence="8" type="primary">xylB</name>
    <name evidence="13" type="ORF">E3O23_15700</name>
</gene>
<keyword evidence="3 8" id="KW-0808">Transferase</keyword>
<dbReference type="PROSITE" id="PS00445">
    <property type="entry name" value="FGGY_KINASES_2"/>
    <property type="match status" value="1"/>
</dbReference>
<reference evidence="13 14" key="1">
    <citation type="submission" date="2019-03" db="EMBL/GenBank/DDBJ databases">
        <title>Genomics of glacier-inhabiting Cryobacterium strains.</title>
        <authorList>
            <person name="Liu Q."/>
            <person name="Xin Y.-H."/>
        </authorList>
    </citation>
    <scope>NUCLEOTIDE SEQUENCE [LARGE SCALE GENOMIC DNA]</scope>
    <source>
        <strain evidence="13 14">Sr47</strain>
    </source>
</reference>
<evidence type="ECO:0000313" key="13">
    <source>
        <dbReference type="EMBL" id="TFB47296.1"/>
    </source>
</evidence>
<dbReference type="GO" id="GO:0004856">
    <property type="term" value="F:D-xylulokinase activity"/>
    <property type="evidence" value="ECO:0007669"/>
    <property type="project" value="UniProtKB-UniRule"/>
</dbReference>
<feature type="site" description="Important for activity" evidence="8">
    <location>
        <position position="8"/>
    </location>
</feature>
<dbReference type="PIRSF" id="PIRSF000538">
    <property type="entry name" value="GlpK"/>
    <property type="match status" value="1"/>
</dbReference>
<dbReference type="InterPro" id="IPR018483">
    <property type="entry name" value="Carb_kinase_FGGY_CS"/>
</dbReference>
<evidence type="ECO:0000259" key="11">
    <source>
        <dbReference type="Pfam" id="PF00370"/>
    </source>
</evidence>
<evidence type="ECO:0000256" key="1">
    <source>
        <dbReference type="ARBA" id="ARBA00009156"/>
    </source>
</evidence>
<evidence type="ECO:0000313" key="14">
    <source>
        <dbReference type="Proteomes" id="UP000297866"/>
    </source>
</evidence>
<dbReference type="Gene3D" id="3.30.420.40">
    <property type="match status" value="2"/>
</dbReference>
<dbReference type="GO" id="GO:0042732">
    <property type="term" value="P:D-xylose metabolic process"/>
    <property type="evidence" value="ECO:0007669"/>
    <property type="project" value="UniProtKB-KW"/>
</dbReference>
<evidence type="ECO:0000259" key="12">
    <source>
        <dbReference type="Pfam" id="PF02782"/>
    </source>
</evidence>
<dbReference type="InterPro" id="IPR018485">
    <property type="entry name" value="FGGY_C"/>
</dbReference>
<feature type="binding site" evidence="8">
    <location>
        <begin position="71"/>
        <end position="72"/>
    </location>
    <ligand>
        <name>substrate</name>
    </ligand>
</feature>
<evidence type="ECO:0000256" key="3">
    <source>
        <dbReference type="ARBA" id="ARBA00022679"/>
    </source>
</evidence>
<dbReference type="InterPro" id="IPR050406">
    <property type="entry name" value="FGGY_Carb_Kinase"/>
</dbReference>
<dbReference type="InterPro" id="IPR006000">
    <property type="entry name" value="Xylulokinase"/>
</dbReference>
<dbReference type="GO" id="GO:0005524">
    <property type="term" value="F:ATP binding"/>
    <property type="evidence" value="ECO:0007669"/>
    <property type="project" value="UniProtKB-UniRule"/>
</dbReference>
<feature type="domain" description="Carbohydrate kinase FGGY C-terminal" evidence="12">
    <location>
        <begin position="322"/>
        <end position="505"/>
    </location>
</feature>
<keyword evidence="7 8" id="KW-0119">Carbohydrate metabolism</keyword>
<sequence length="536" mass="54282">MPLVAGVDSSTQSCKIVIRDAATGAFVRSGRAPHPAGSEVDPAAWWDALLVAIADAGGLADVAAISVAAQQHGMVALDDAGRVIRPALLWNDTRSAPAAAALVAEVGAGEYARRAGSVPVASFTVTKLRWLRDAEPANAARVAAVALPHDWLTWRLRGFGPAGESPLGPVFTELTTDRSDASGTGYWSPRTGEYDLDLFERALGHSATLPRVLGPADSPGATAVFPVRFPFPASPFDGDSGVSYANTGGIAAAGTKSPSNSMGQAGQDTQNARDTPDTRDTQVRPPAPARRGAVPAGIVLGPGAGDNAGAALGLGAGAGDVVVSIGTSGTVFAVTDVPAADASGTVAGFADASGLFLPLVATLNAARVLDSIAGLLGVDHTELGRLALHAEPGAGGLVLQPWFEGERTPNLPDATASVFGMTIASTTRPNLARAAFEGLLCGLAGGLDAVRGQGVRVARILLIGGAAQNPALQAIAAQVFDCPIVVPEPGEYVADGAAAQAAWALTGQRPAWRPALAAQPAADFRPVIRAQYAERA</sequence>
<dbReference type="InterPro" id="IPR043129">
    <property type="entry name" value="ATPase_NBD"/>
</dbReference>
<dbReference type="EC" id="2.7.1.17" evidence="8"/>
<evidence type="ECO:0000256" key="6">
    <source>
        <dbReference type="ARBA" id="ARBA00022840"/>
    </source>
</evidence>
<feature type="region of interest" description="Disordered" evidence="10">
    <location>
        <begin position="253"/>
        <end position="295"/>
    </location>
</feature>
<feature type="active site" description="Proton acceptor" evidence="8">
    <location>
        <position position="306"/>
    </location>
</feature>
<evidence type="ECO:0000256" key="9">
    <source>
        <dbReference type="RuleBase" id="RU003733"/>
    </source>
</evidence>
<dbReference type="PANTHER" id="PTHR43095:SF5">
    <property type="entry name" value="XYLULOSE KINASE"/>
    <property type="match status" value="1"/>
</dbReference>
<accession>A0A4R8UD54</accession>
<evidence type="ECO:0000256" key="7">
    <source>
        <dbReference type="ARBA" id="ARBA00023277"/>
    </source>
</evidence>
<keyword evidence="4 8" id="KW-0547">Nucleotide-binding</keyword>
<dbReference type="EMBL" id="SOEZ01000075">
    <property type="protein sequence ID" value="TFB47296.1"/>
    <property type="molecule type" value="Genomic_DNA"/>
</dbReference>
<evidence type="ECO:0000256" key="2">
    <source>
        <dbReference type="ARBA" id="ARBA00022629"/>
    </source>
</evidence>
<feature type="domain" description="Carbohydrate kinase FGGY N-terminal" evidence="11">
    <location>
        <begin position="5"/>
        <end position="213"/>
    </location>
</feature>
<dbReference type="InterPro" id="IPR018484">
    <property type="entry name" value="FGGY_N"/>
</dbReference>
<organism evidence="13 14">
    <name type="scientific">Cryobacterium tagatosivorans</name>
    <dbReference type="NCBI Taxonomy" id="1259199"/>
    <lineage>
        <taxon>Bacteria</taxon>
        <taxon>Bacillati</taxon>
        <taxon>Actinomycetota</taxon>
        <taxon>Actinomycetes</taxon>
        <taxon>Micrococcales</taxon>
        <taxon>Microbacteriaceae</taxon>
        <taxon>Cryobacterium</taxon>
    </lineage>
</organism>
<dbReference type="HAMAP" id="MF_02220">
    <property type="entry name" value="XylB"/>
    <property type="match status" value="1"/>
</dbReference>
<dbReference type="RefSeq" id="WP_134492618.1">
    <property type="nucleotide sequence ID" value="NZ_SOEZ01000075.1"/>
</dbReference>
<dbReference type="InterPro" id="IPR000577">
    <property type="entry name" value="Carb_kinase_FGGY"/>
</dbReference>
<dbReference type="AlphaFoldDB" id="A0A4R8UD54"/>
<evidence type="ECO:0000256" key="4">
    <source>
        <dbReference type="ARBA" id="ARBA00022741"/>
    </source>
</evidence>
<dbReference type="Proteomes" id="UP000297866">
    <property type="component" value="Unassembled WGS sequence"/>
</dbReference>
<comment type="function">
    <text evidence="8">Catalyzes the phosphorylation of D-xylulose to D-xylulose 5-phosphate.</text>
</comment>
<dbReference type="GO" id="GO:0005998">
    <property type="term" value="P:xylulose catabolic process"/>
    <property type="evidence" value="ECO:0007669"/>
    <property type="project" value="UniProtKB-UniRule"/>
</dbReference>
<protein>
    <recommendedName>
        <fullName evidence="8">Xylulose kinase</fullName>
        <shortName evidence="8">Xylulokinase</shortName>
        <ecNumber evidence="8">2.7.1.17</ecNumber>
    </recommendedName>
</protein>
<dbReference type="SUPFAM" id="SSF53067">
    <property type="entry name" value="Actin-like ATPase domain"/>
    <property type="match status" value="2"/>
</dbReference>
<feature type="compositionally biased region" description="Polar residues" evidence="10">
    <location>
        <begin position="256"/>
        <end position="273"/>
    </location>
</feature>
<dbReference type="OrthoDB" id="9805576at2"/>
<dbReference type="Pfam" id="PF02782">
    <property type="entry name" value="FGGY_C"/>
    <property type="match status" value="1"/>
</dbReference>
<comment type="similarity">
    <text evidence="1 8 9">Belongs to the FGGY kinase family.</text>
</comment>
<evidence type="ECO:0000256" key="8">
    <source>
        <dbReference type="HAMAP-Rule" id="MF_02220"/>
    </source>
</evidence>
<keyword evidence="14" id="KW-1185">Reference proteome</keyword>
<comment type="caution">
    <text evidence="13">The sequence shown here is derived from an EMBL/GenBank/DDBJ whole genome shotgun (WGS) entry which is preliminary data.</text>
</comment>
<name>A0A4R8UD54_9MICO</name>